<dbReference type="InterPro" id="IPR006162">
    <property type="entry name" value="Ppantetheine_attach_site"/>
</dbReference>
<proteinExistence type="predicted"/>
<dbReference type="SUPFAM" id="SSF47336">
    <property type="entry name" value="ACP-like"/>
    <property type="match status" value="1"/>
</dbReference>
<dbReference type="Gene3D" id="1.10.1200.10">
    <property type="entry name" value="ACP-like"/>
    <property type="match status" value="1"/>
</dbReference>
<sequence>MDILQKKSATDIQSFIKEKIGTALEIPVDNMDIDQDIETFGLDSIMVVHITADLSTWAGQSLDPSLFYKHNTIRSSSGYIASIINQ</sequence>
<reference evidence="4 5" key="1">
    <citation type="submission" date="2022-10" db="EMBL/GenBank/DDBJ databases">
        <title>Chitinophaga nivalis PC15 sp. nov., isolated from Pyeongchang county, South Korea.</title>
        <authorList>
            <person name="Trinh H.N."/>
        </authorList>
    </citation>
    <scope>NUCLEOTIDE SEQUENCE [LARGE SCALE GENOMIC DNA]</scope>
    <source>
        <strain evidence="4 5">PC14</strain>
    </source>
</reference>
<protein>
    <submittedName>
        <fullName evidence="4">Acyl carrier protein</fullName>
    </submittedName>
</protein>
<dbReference type="Proteomes" id="UP001207742">
    <property type="component" value="Unassembled WGS sequence"/>
</dbReference>
<dbReference type="Pfam" id="PF00550">
    <property type="entry name" value="PP-binding"/>
    <property type="match status" value="1"/>
</dbReference>
<evidence type="ECO:0000256" key="1">
    <source>
        <dbReference type="ARBA" id="ARBA00022450"/>
    </source>
</evidence>
<comment type="caution">
    <text evidence="4">The sequence shown here is derived from an EMBL/GenBank/DDBJ whole genome shotgun (WGS) entry which is preliminary data.</text>
</comment>
<evidence type="ECO:0000256" key="2">
    <source>
        <dbReference type="ARBA" id="ARBA00022553"/>
    </source>
</evidence>
<dbReference type="EMBL" id="JAPDNS010000001">
    <property type="protein sequence ID" value="MCW3485269.1"/>
    <property type="molecule type" value="Genomic_DNA"/>
</dbReference>
<keyword evidence="2" id="KW-0597">Phosphoprotein</keyword>
<gene>
    <name evidence="4" type="ORF">OL497_15270</name>
</gene>
<dbReference type="InterPro" id="IPR036736">
    <property type="entry name" value="ACP-like_sf"/>
</dbReference>
<organism evidence="4 5">
    <name type="scientific">Chitinophaga nivalis</name>
    <dbReference type="NCBI Taxonomy" id="2991709"/>
    <lineage>
        <taxon>Bacteria</taxon>
        <taxon>Pseudomonadati</taxon>
        <taxon>Bacteroidota</taxon>
        <taxon>Chitinophagia</taxon>
        <taxon>Chitinophagales</taxon>
        <taxon>Chitinophagaceae</taxon>
        <taxon>Chitinophaga</taxon>
    </lineage>
</organism>
<feature type="domain" description="Carrier" evidence="3">
    <location>
        <begin position="7"/>
        <end position="84"/>
    </location>
</feature>
<dbReference type="PROSITE" id="PS00012">
    <property type="entry name" value="PHOSPHOPANTETHEINE"/>
    <property type="match status" value="1"/>
</dbReference>
<dbReference type="PROSITE" id="PS50075">
    <property type="entry name" value="CARRIER"/>
    <property type="match status" value="1"/>
</dbReference>
<evidence type="ECO:0000313" key="5">
    <source>
        <dbReference type="Proteomes" id="UP001207742"/>
    </source>
</evidence>
<accession>A0ABT3IMR5</accession>
<evidence type="ECO:0000259" key="3">
    <source>
        <dbReference type="PROSITE" id="PS50075"/>
    </source>
</evidence>
<keyword evidence="5" id="KW-1185">Reference proteome</keyword>
<dbReference type="InterPro" id="IPR009081">
    <property type="entry name" value="PP-bd_ACP"/>
</dbReference>
<dbReference type="SMART" id="SM00823">
    <property type="entry name" value="PKS_PP"/>
    <property type="match status" value="1"/>
</dbReference>
<evidence type="ECO:0000313" key="4">
    <source>
        <dbReference type="EMBL" id="MCW3485269.1"/>
    </source>
</evidence>
<keyword evidence="1" id="KW-0596">Phosphopantetheine</keyword>
<dbReference type="RefSeq" id="WP_264731470.1">
    <property type="nucleotide sequence ID" value="NZ_JAPDNR010000001.1"/>
</dbReference>
<name>A0ABT3IMR5_9BACT</name>
<dbReference type="InterPro" id="IPR020806">
    <property type="entry name" value="PKS_PP-bd"/>
</dbReference>